<evidence type="ECO:0000313" key="2">
    <source>
        <dbReference type="EMBL" id="CAD1842562.1"/>
    </source>
</evidence>
<feature type="region of interest" description="Disordered" evidence="1">
    <location>
        <begin position="1"/>
        <end position="97"/>
    </location>
</feature>
<feature type="compositionally biased region" description="Basic and acidic residues" evidence="1">
    <location>
        <begin position="158"/>
        <end position="172"/>
    </location>
</feature>
<feature type="compositionally biased region" description="Acidic residues" evidence="1">
    <location>
        <begin position="357"/>
        <end position="383"/>
    </location>
</feature>
<feature type="region of interest" description="Disordered" evidence="1">
    <location>
        <begin position="142"/>
        <end position="172"/>
    </location>
</feature>
<feature type="compositionally biased region" description="Low complexity" evidence="1">
    <location>
        <begin position="38"/>
        <end position="93"/>
    </location>
</feature>
<feature type="region of interest" description="Disordered" evidence="1">
    <location>
        <begin position="218"/>
        <end position="238"/>
    </location>
</feature>
<feature type="compositionally biased region" description="Basic residues" evidence="1">
    <location>
        <begin position="142"/>
        <end position="157"/>
    </location>
</feature>
<organism evidence="2">
    <name type="scientific">Ananas comosus var. bracteatus</name>
    <name type="common">red pineapple</name>
    <dbReference type="NCBI Taxonomy" id="296719"/>
    <lineage>
        <taxon>Eukaryota</taxon>
        <taxon>Viridiplantae</taxon>
        <taxon>Streptophyta</taxon>
        <taxon>Embryophyta</taxon>
        <taxon>Tracheophyta</taxon>
        <taxon>Spermatophyta</taxon>
        <taxon>Magnoliopsida</taxon>
        <taxon>Liliopsida</taxon>
        <taxon>Poales</taxon>
        <taxon>Bromeliaceae</taxon>
        <taxon>Bromelioideae</taxon>
        <taxon>Ananas</taxon>
    </lineage>
</organism>
<name>A0A6V7QHC9_ANACO</name>
<gene>
    <name evidence="2" type="ORF">CB5_LOCUS25773</name>
</gene>
<accession>A0A6V7QHC9</accession>
<feature type="region of interest" description="Disordered" evidence="1">
    <location>
        <begin position="350"/>
        <end position="412"/>
    </location>
</feature>
<dbReference type="AlphaFoldDB" id="A0A6V7QHC9"/>
<reference evidence="2" key="1">
    <citation type="submission" date="2020-07" db="EMBL/GenBank/DDBJ databases">
        <authorList>
            <person name="Lin J."/>
        </authorList>
    </citation>
    <scope>NUCLEOTIDE SEQUENCE</scope>
</reference>
<evidence type="ECO:0000256" key="1">
    <source>
        <dbReference type="SAM" id="MobiDB-lite"/>
    </source>
</evidence>
<proteinExistence type="predicted"/>
<dbReference type="PANTHER" id="PTHR33448">
    <property type="entry name" value="CHLOROPLAST PROTEIN HCF243-RELATED"/>
    <property type="match status" value="1"/>
</dbReference>
<protein>
    <submittedName>
        <fullName evidence="2">Uncharacterized protein</fullName>
    </submittedName>
</protein>
<sequence>MRRKKSRLFMDGGDRSHSHRSSGGGGGPGSELFICFTSRPSSSSSSASAAAMRAPSSKSLLSPGRNGAGAAPSAAAAPSLSASLSRRLRSSGSVKGAQSPMFPAAAAAAAAAAAGGGRRKGAAFEAAEPTSPKVTCIGQVRVKGKKKKKGQALRSRSRREASFRREGAGRERGQGWVHQIPVSICEALRAFGSEFSCLLPCGGRSFCSSASSSSKATNAAAAEEEEEEKGRGEKPRGMGSCGAAFARWLMAVEESEEGKRGKVVGVVVEEREEEMGFLTREKVAVAVAVAEAEKKDEILVMGKEKEEVEGAEEEAARVSVCVPPRNALLLMRCRSDPVRMAALANRFWGSPSTKVQEEEEGEDEEEEEEEEDEEEEEEEEEENSGERDELGGEGCVEVGVEENDGGADAVEADLVGREAAKSSQEALLL</sequence>
<dbReference type="EMBL" id="LR862136">
    <property type="protein sequence ID" value="CAD1842562.1"/>
    <property type="molecule type" value="Genomic_DNA"/>
</dbReference>
<dbReference type="PANTHER" id="PTHR33448:SF4">
    <property type="entry name" value="CHLOROPLAST PROTEIN HCF243"/>
    <property type="match status" value="1"/>
</dbReference>